<dbReference type="Proteomes" id="UP000321225">
    <property type="component" value="Unassembled WGS sequence"/>
</dbReference>
<evidence type="ECO:0000256" key="2">
    <source>
        <dbReference type="ARBA" id="ARBA00023125"/>
    </source>
</evidence>
<evidence type="ECO:0000256" key="4">
    <source>
        <dbReference type="SAM" id="MobiDB-lite"/>
    </source>
</evidence>
<reference evidence="6 7" key="1">
    <citation type="submission" date="2019-07" db="EMBL/GenBank/DDBJ databases">
        <title>Whole genome shotgun sequence of Microbacterium aerolatum NBRC 103071.</title>
        <authorList>
            <person name="Hosoyama A."/>
            <person name="Uohara A."/>
            <person name="Ohji S."/>
            <person name="Ichikawa N."/>
        </authorList>
    </citation>
    <scope>NUCLEOTIDE SEQUENCE [LARGE SCALE GENOMIC DNA]</scope>
    <source>
        <strain evidence="6 7">NBRC 103071</strain>
    </source>
</reference>
<keyword evidence="1" id="KW-0805">Transcription regulation</keyword>
<dbReference type="GO" id="GO:0003677">
    <property type="term" value="F:DNA binding"/>
    <property type="evidence" value="ECO:0007669"/>
    <property type="project" value="UniProtKB-KW"/>
</dbReference>
<dbReference type="EMBL" id="BJUW01000017">
    <property type="protein sequence ID" value="GEK87650.1"/>
    <property type="molecule type" value="Genomic_DNA"/>
</dbReference>
<dbReference type="PANTHER" id="PTHR42756">
    <property type="entry name" value="TRANSCRIPTIONAL REGULATOR, MARR"/>
    <property type="match status" value="1"/>
</dbReference>
<keyword evidence="2" id="KW-0238">DNA-binding</keyword>
<evidence type="ECO:0000256" key="3">
    <source>
        <dbReference type="ARBA" id="ARBA00023163"/>
    </source>
</evidence>
<proteinExistence type="predicted"/>
<dbReference type="InterPro" id="IPR036388">
    <property type="entry name" value="WH-like_DNA-bd_sf"/>
</dbReference>
<dbReference type="Pfam" id="PF01047">
    <property type="entry name" value="MarR"/>
    <property type="match status" value="1"/>
</dbReference>
<feature type="domain" description="HTH marR-type" evidence="5">
    <location>
        <begin position="32"/>
        <end position="162"/>
    </location>
</feature>
<dbReference type="InterPro" id="IPR036390">
    <property type="entry name" value="WH_DNA-bd_sf"/>
</dbReference>
<sequence length="167" mass="17975">MAAAGSDASVSGTEASVPETDEERIAAVTALESEFGELITHFRRTVMANATRLSPGMLPGAYKTFTTIVRYGTCTASTLAEVLQMDKGQLSRTIRELEDLGLIQRTPDAADRRSIVISPTDEGLARLAAARRPQEGAVLRALSPWPVEDIHSLTELLHRLTSAARDA</sequence>
<dbReference type="PROSITE" id="PS01117">
    <property type="entry name" value="HTH_MARR_1"/>
    <property type="match status" value="1"/>
</dbReference>
<dbReference type="SMART" id="SM00347">
    <property type="entry name" value="HTH_MARR"/>
    <property type="match status" value="1"/>
</dbReference>
<dbReference type="RefSeq" id="WP_147040477.1">
    <property type="nucleotide sequence ID" value="NZ_BJUW01000017.1"/>
</dbReference>
<dbReference type="PRINTS" id="PR00598">
    <property type="entry name" value="HTHMARR"/>
</dbReference>
<dbReference type="SUPFAM" id="SSF46785">
    <property type="entry name" value="Winged helix' DNA-binding domain"/>
    <property type="match status" value="1"/>
</dbReference>
<dbReference type="Gene3D" id="1.10.10.10">
    <property type="entry name" value="Winged helix-like DNA-binding domain superfamily/Winged helix DNA-binding domain"/>
    <property type="match status" value="1"/>
</dbReference>
<evidence type="ECO:0000259" key="5">
    <source>
        <dbReference type="PROSITE" id="PS50995"/>
    </source>
</evidence>
<dbReference type="OrthoDB" id="9154853at2"/>
<keyword evidence="3" id="KW-0804">Transcription</keyword>
<feature type="region of interest" description="Disordered" evidence="4">
    <location>
        <begin position="1"/>
        <end position="21"/>
    </location>
</feature>
<keyword evidence="7" id="KW-1185">Reference proteome</keyword>
<gene>
    <name evidence="6" type="ORF">MAE01_28260</name>
</gene>
<dbReference type="GO" id="GO:0003700">
    <property type="term" value="F:DNA-binding transcription factor activity"/>
    <property type="evidence" value="ECO:0007669"/>
    <property type="project" value="InterPro"/>
</dbReference>
<dbReference type="InterPro" id="IPR023187">
    <property type="entry name" value="Tscrpt_reg_MarR-type_CS"/>
</dbReference>
<dbReference type="AlphaFoldDB" id="A0A511AHJ3"/>
<accession>A0A511AHJ3</accession>
<dbReference type="PANTHER" id="PTHR42756:SF1">
    <property type="entry name" value="TRANSCRIPTIONAL REPRESSOR OF EMRAB OPERON"/>
    <property type="match status" value="1"/>
</dbReference>
<evidence type="ECO:0000256" key="1">
    <source>
        <dbReference type="ARBA" id="ARBA00023015"/>
    </source>
</evidence>
<name>A0A511AHJ3_9MICO</name>
<evidence type="ECO:0000313" key="7">
    <source>
        <dbReference type="Proteomes" id="UP000321225"/>
    </source>
</evidence>
<protein>
    <recommendedName>
        <fullName evidence="5">HTH marR-type domain-containing protein</fullName>
    </recommendedName>
</protein>
<dbReference type="PROSITE" id="PS50995">
    <property type="entry name" value="HTH_MARR_2"/>
    <property type="match status" value="1"/>
</dbReference>
<organism evidence="6 7">
    <name type="scientific">Microbacterium aerolatum</name>
    <dbReference type="NCBI Taxonomy" id="153731"/>
    <lineage>
        <taxon>Bacteria</taxon>
        <taxon>Bacillati</taxon>
        <taxon>Actinomycetota</taxon>
        <taxon>Actinomycetes</taxon>
        <taxon>Micrococcales</taxon>
        <taxon>Microbacteriaceae</taxon>
        <taxon>Microbacterium</taxon>
    </lineage>
</organism>
<evidence type="ECO:0000313" key="6">
    <source>
        <dbReference type="EMBL" id="GEK87650.1"/>
    </source>
</evidence>
<comment type="caution">
    <text evidence="6">The sequence shown here is derived from an EMBL/GenBank/DDBJ whole genome shotgun (WGS) entry which is preliminary data.</text>
</comment>
<dbReference type="InterPro" id="IPR000835">
    <property type="entry name" value="HTH_MarR-typ"/>
</dbReference>